<keyword evidence="3" id="KW-0408">Iron</keyword>
<organism evidence="4 5">
    <name type="scientific">Tubulinosema ratisbonensis</name>
    <dbReference type="NCBI Taxonomy" id="291195"/>
    <lineage>
        <taxon>Eukaryota</taxon>
        <taxon>Fungi</taxon>
        <taxon>Fungi incertae sedis</taxon>
        <taxon>Microsporidia</taxon>
        <taxon>Tubulinosematoidea</taxon>
        <taxon>Tubulinosematidae</taxon>
        <taxon>Tubulinosema</taxon>
    </lineage>
</organism>
<sequence>MTSNLEKCSFSNTIKEVLFNLYENLHKHKLTEDISINDGVLTWKVQKVGDYLFNKQTPTKQLWVSSPVTGPYKFDFINCYFYNKKNKLLFDKYLKNELKEIKRIKNDI</sequence>
<dbReference type="SUPFAM" id="SSF55387">
    <property type="entry name" value="Frataxin/Nqo15-like"/>
    <property type="match status" value="1"/>
</dbReference>
<dbReference type="InterPro" id="IPR002908">
    <property type="entry name" value="Frataxin/CyaY"/>
</dbReference>
<dbReference type="VEuPathDB" id="MicrosporidiaDB:TUBRATIS_12550"/>
<dbReference type="STRING" id="291195.A0A437AM45"/>
<name>A0A437AM45_9MICR</name>
<dbReference type="GO" id="GO:0008199">
    <property type="term" value="F:ferric iron binding"/>
    <property type="evidence" value="ECO:0007669"/>
    <property type="project" value="InterPro"/>
</dbReference>
<evidence type="ECO:0000256" key="2">
    <source>
        <dbReference type="ARBA" id="ARBA00022496"/>
    </source>
</evidence>
<dbReference type="OrthoDB" id="1897642at2759"/>
<accession>A0A437AM45</accession>
<protein>
    <submittedName>
        <fullName evidence="4">Iron donor protein</fullName>
    </submittedName>
</protein>
<dbReference type="SMART" id="SM01219">
    <property type="entry name" value="Frataxin_Cyay"/>
    <property type="match status" value="1"/>
</dbReference>
<keyword evidence="2" id="KW-0410">Iron transport</keyword>
<dbReference type="Pfam" id="PF01491">
    <property type="entry name" value="Frataxin_Cyay"/>
    <property type="match status" value="1"/>
</dbReference>
<proteinExistence type="inferred from homology"/>
<evidence type="ECO:0000313" key="4">
    <source>
        <dbReference type="EMBL" id="RVD92242.1"/>
    </source>
</evidence>
<dbReference type="Proteomes" id="UP000282876">
    <property type="component" value="Unassembled WGS sequence"/>
</dbReference>
<dbReference type="AlphaFoldDB" id="A0A437AM45"/>
<dbReference type="GO" id="GO:0005739">
    <property type="term" value="C:mitochondrion"/>
    <property type="evidence" value="ECO:0007669"/>
    <property type="project" value="TreeGrafter"/>
</dbReference>
<comment type="caution">
    <text evidence="4">The sequence shown here is derived from an EMBL/GenBank/DDBJ whole genome shotgun (WGS) entry which is preliminary data.</text>
</comment>
<dbReference type="GO" id="GO:0006879">
    <property type="term" value="P:intracellular iron ion homeostasis"/>
    <property type="evidence" value="ECO:0007669"/>
    <property type="project" value="TreeGrafter"/>
</dbReference>
<dbReference type="GO" id="GO:0034986">
    <property type="term" value="F:iron chaperone activity"/>
    <property type="evidence" value="ECO:0007669"/>
    <property type="project" value="TreeGrafter"/>
</dbReference>
<evidence type="ECO:0000313" key="5">
    <source>
        <dbReference type="Proteomes" id="UP000282876"/>
    </source>
</evidence>
<evidence type="ECO:0000256" key="3">
    <source>
        <dbReference type="ARBA" id="ARBA00023004"/>
    </source>
</evidence>
<dbReference type="GO" id="GO:0004322">
    <property type="term" value="F:ferroxidase activity"/>
    <property type="evidence" value="ECO:0007669"/>
    <property type="project" value="TreeGrafter"/>
</dbReference>
<dbReference type="GO" id="GO:0051537">
    <property type="term" value="F:2 iron, 2 sulfur cluster binding"/>
    <property type="evidence" value="ECO:0007669"/>
    <property type="project" value="TreeGrafter"/>
</dbReference>
<comment type="similarity">
    <text evidence="1">Belongs to the frataxin family.</text>
</comment>
<dbReference type="PANTHER" id="PTHR16821:SF2">
    <property type="entry name" value="FRATAXIN, MITOCHONDRIAL"/>
    <property type="match status" value="1"/>
</dbReference>
<gene>
    <name evidence="4" type="ORF">TUBRATIS_12550</name>
</gene>
<keyword evidence="5" id="KW-1185">Reference proteome</keyword>
<dbReference type="EMBL" id="RCSS01000267">
    <property type="protein sequence ID" value="RVD92242.1"/>
    <property type="molecule type" value="Genomic_DNA"/>
</dbReference>
<reference evidence="4 5" key="1">
    <citation type="submission" date="2018-10" db="EMBL/GenBank/DDBJ databases">
        <title>Draft genome sequence of the microsporidian Tubulinosema ratisbonensis.</title>
        <authorList>
            <person name="Polonais V."/>
            <person name="Peyretaillade E."/>
            <person name="Niehus S."/>
            <person name="Wawrzyniak I."/>
            <person name="Franchet A."/>
            <person name="Gaspin C."/>
            <person name="Reichstadt M."/>
            <person name="Belser C."/>
            <person name="Labadie K."/>
            <person name="Delbac F."/>
            <person name="Ferrandon D."/>
        </authorList>
    </citation>
    <scope>NUCLEOTIDE SEQUENCE [LARGE SCALE GENOMIC DNA]</scope>
    <source>
        <strain evidence="4 5">Franzen</strain>
    </source>
</reference>
<dbReference type="GO" id="GO:0008198">
    <property type="term" value="F:ferrous iron binding"/>
    <property type="evidence" value="ECO:0007669"/>
    <property type="project" value="TreeGrafter"/>
</dbReference>
<dbReference type="PANTHER" id="PTHR16821">
    <property type="entry name" value="FRATAXIN"/>
    <property type="match status" value="1"/>
</dbReference>
<keyword evidence="2" id="KW-0813">Transport</keyword>
<dbReference type="PROSITE" id="PS50810">
    <property type="entry name" value="FRATAXIN_2"/>
    <property type="match status" value="1"/>
</dbReference>
<dbReference type="GO" id="GO:0016226">
    <property type="term" value="P:iron-sulfur cluster assembly"/>
    <property type="evidence" value="ECO:0007669"/>
    <property type="project" value="InterPro"/>
</dbReference>
<dbReference type="InterPro" id="IPR036524">
    <property type="entry name" value="Frataxin/CyaY_sf"/>
</dbReference>
<dbReference type="GO" id="GO:0006826">
    <property type="term" value="P:iron ion transport"/>
    <property type="evidence" value="ECO:0007669"/>
    <property type="project" value="UniProtKB-KW"/>
</dbReference>
<dbReference type="Gene3D" id="3.30.920.10">
    <property type="entry name" value="Frataxin/CyaY"/>
    <property type="match status" value="1"/>
</dbReference>
<evidence type="ECO:0000256" key="1">
    <source>
        <dbReference type="ARBA" id="ARBA00008183"/>
    </source>
</evidence>
<keyword evidence="2" id="KW-0406">Ion transport</keyword>